<evidence type="ECO:0008006" key="3">
    <source>
        <dbReference type="Google" id="ProtNLM"/>
    </source>
</evidence>
<name>A0A0K2H4K6_9CORY</name>
<organism evidence="1 2">
    <name type="scientific">Corynebacterium lactis RW2-5</name>
    <dbReference type="NCBI Taxonomy" id="1408189"/>
    <lineage>
        <taxon>Bacteria</taxon>
        <taxon>Bacillati</taxon>
        <taxon>Actinomycetota</taxon>
        <taxon>Actinomycetes</taxon>
        <taxon>Mycobacteriales</taxon>
        <taxon>Corynebacteriaceae</taxon>
        <taxon>Corynebacterium</taxon>
    </lineage>
</organism>
<dbReference type="Proteomes" id="UP000058446">
    <property type="component" value="Chromosome"/>
</dbReference>
<dbReference type="STRING" id="1408189.CLAC_09685"/>
<keyword evidence="2" id="KW-1185">Reference proteome</keyword>
<gene>
    <name evidence="1" type="ORF">CLAC_09685</name>
</gene>
<evidence type="ECO:0000313" key="1">
    <source>
        <dbReference type="EMBL" id="ALA68646.1"/>
    </source>
</evidence>
<dbReference type="AlphaFoldDB" id="A0A0K2H4K6"/>
<dbReference type="RefSeq" id="WP_053412708.1">
    <property type="nucleotide sequence ID" value="NZ_CP006841.1"/>
</dbReference>
<reference evidence="1 2" key="1">
    <citation type="submission" date="2013-10" db="EMBL/GenBank/DDBJ databases">
        <title>Complete genome sequence of Corynebacterium lactis DSM 45799(T), isolated from raw cow milk.</title>
        <authorList>
            <person name="Ruckert C."/>
            <person name="Albersmeier A."/>
            <person name="Lipski A."/>
            <person name="Kalinowski J."/>
        </authorList>
    </citation>
    <scope>NUCLEOTIDE SEQUENCE [LARGE SCALE GENOMIC DNA]</scope>
    <source>
        <strain evidence="1 2">RW2-5</strain>
    </source>
</reference>
<dbReference type="EMBL" id="CP006841">
    <property type="protein sequence ID" value="ALA68646.1"/>
    <property type="molecule type" value="Genomic_DNA"/>
</dbReference>
<proteinExistence type="predicted"/>
<sequence length="371" mass="42022">MDDIQEFGLTVMGCDGSMWPIHGPESWGRNVRLMEGDMGEFYEPPIKTVHKARVGQPGSSYVGSKTMERHVVLNVDFFGEDWAHDKSRFMRAFAPDKDTKLAVTTPMSGKRLLTVRLEEGPKYLDNRDPFSLAAASYQLVVIAHDPFYYEPVPFRHKFVFTGSNWAGDGITVNNHGDVESWPQWVLTSPAKFGLPDQPIGENFDTDRMIFMPWQPVGRTMLVDTNPGAEMVVANDNTQAWADLNGQFFKHPIPPGTPDTRLPVYVDPFPLLDIPLPYQWRMWIAQKLRELVKTIGLDTFLAITPEEIGKKISEWMKGTIPDWVPILSDDLIADFTGDMIAYGIRQTYGSFANIAGATAEIRIPRRWQSPWL</sequence>
<dbReference type="KEGG" id="clw:CLAC_09685"/>
<dbReference type="OrthoDB" id="4407402at2"/>
<protein>
    <recommendedName>
        <fullName evidence="3">Minor tail protein</fullName>
    </recommendedName>
</protein>
<accession>A0A0K2H4K6</accession>
<evidence type="ECO:0000313" key="2">
    <source>
        <dbReference type="Proteomes" id="UP000058446"/>
    </source>
</evidence>
<dbReference type="PATRIC" id="fig|1408189.4.peg.1942"/>